<dbReference type="Pfam" id="PF14637">
    <property type="entry name" value="FNIP_M"/>
    <property type="match status" value="1"/>
</dbReference>
<dbReference type="Proteomes" id="UP001162483">
    <property type="component" value="Unassembled WGS sequence"/>
</dbReference>
<protein>
    <recommendedName>
        <fullName evidence="1">UDENN FNIP1/2-type domain-containing protein</fullName>
    </recommendedName>
</protein>
<dbReference type="InterPro" id="IPR037545">
    <property type="entry name" value="DENN_FNIP1/2"/>
</dbReference>
<proteinExistence type="predicted"/>
<evidence type="ECO:0000313" key="2">
    <source>
        <dbReference type="EMBL" id="CAI9621673.1"/>
    </source>
</evidence>
<name>A0ABN9HIP8_9NEOB</name>
<accession>A0ABN9HIP8</accession>
<feature type="domain" description="UDENN FNIP1/2-type" evidence="1">
    <location>
        <begin position="1"/>
        <end position="144"/>
    </location>
</feature>
<dbReference type="PANTHER" id="PTHR21634:SF11">
    <property type="entry name" value="FOLLICULIN-INTERACTING PROTEIN 2"/>
    <property type="match status" value="1"/>
</dbReference>
<dbReference type="PANTHER" id="PTHR21634">
    <property type="entry name" value="RE13835P"/>
    <property type="match status" value="1"/>
</dbReference>
<dbReference type="EMBL" id="CATNWA010021189">
    <property type="protein sequence ID" value="CAI9621673.1"/>
    <property type="molecule type" value="Genomic_DNA"/>
</dbReference>
<feature type="non-terminal residue" evidence="2">
    <location>
        <position position="144"/>
    </location>
</feature>
<comment type="caution">
    <text evidence="2">The sequence shown here is derived from an EMBL/GenBank/DDBJ whole genome shotgun (WGS) entry which is preliminary data.</text>
</comment>
<organism evidence="2 3">
    <name type="scientific">Staurois parvus</name>
    <dbReference type="NCBI Taxonomy" id="386267"/>
    <lineage>
        <taxon>Eukaryota</taxon>
        <taxon>Metazoa</taxon>
        <taxon>Chordata</taxon>
        <taxon>Craniata</taxon>
        <taxon>Vertebrata</taxon>
        <taxon>Euteleostomi</taxon>
        <taxon>Amphibia</taxon>
        <taxon>Batrachia</taxon>
        <taxon>Anura</taxon>
        <taxon>Neobatrachia</taxon>
        <taxon>Ranoidea</taxon>
        <taxon>Ranidae</taxon>
        <taxon>Staurois</taxon>
    </lineage>
</organism>
<gene>
    <name evidence="2" type="ORF">SPARVUS_LOCUS16170746</name>
</gene>
<sequence>MPSRGQNEDKDSGIARSASLSSLLITPLPSPSTSFSSSYASSYQRRLLRSQTTSLENGVVPRWSTEETFSMADESYTTNPAMIGRKKIAISILFSLSKEEEAQRNFQDFFFSHFPLFESHINKLKSSIEKAMISCRKITESSQR</sequence>
<evidence type="ECO:0000313" key="3">
    <source>
        <dbReference type="Proteomes" id="UP001162483"/>
    </source>
</evidence>
<dbReference type="InterPro" id="IPR028085">
    <property type="entry name" value="FNIP_mid_dom"/>
</dbReference>
<keyword evidence="3" id="KW-1185">Reference proteome</keyword>
<evidence type="ECO:0000259" key="1">
    <source>
        <dbReference type="PROSITE" id="PS51836"/>
    </source>
</evidence>
<dbReference type="PROSITE" id="PS51836">
    <property type="entry name" value="DENN_FNIP12"/>
    <property type="match status" value="1"/>
</dbReference>
<reference evidence="2" key="1">
    <citation type="submission" date="2023-05" db="EMBL/GenBank/DDBJ databases">
        <authorList>
            <person name="Stuckert A."/>
        </authorList>
    </citation>
    <scope>NUCLEOTIDE SEQUENCE</scope>
</reference>